<dbReference type="EMBL" id="JAIWIU010000004">
    <property type="protein sequence ID" value="MCA2014582.1"/>
    <property type="molecule type" value="Genomic_DNA"/>
</dbReference>
<dbReference type="RefSeq" id="WP_225249210.1">
    <property type="nucleotide sequence ID" value="NZ_JAIWIU010000004.1"/>
</dbReference>
<evidence type="ECO:0000313" key="2">
    <source>
        <dbReference type="EMBL" id="MCA2014582.1"/>
    </source>
</evidence>
<dbReference type="InterPro" id="IPR048844">
    <property type="entry name" value="LpdD_chaperone-like"/>
</dbReference>
<keyword evidence="3" id="KW-1185">Reference proteome</keyword>
<dbReference type="Proteomes" id="UP001199044">
    <property type="component" value="Unassembled WGS sequence"/>
</dbReference>
<evidence type="ECO:0000259" key="1">
    <source>
        <dbReference type="Pfam" id="PF21758"/>
    </source>
</evidence>
<name>A0ABS7YG01_9VIBR</name>
<reference evidence="3" key="1">
    <citation type="submission" date="2023-07" db="EMBL/GenBank/DDBJ databases">
        <title>Molecular identification of indigenous halophilic bacteria isolated from red sea cost, biodegradation of synthetic dyes and assessment of degraded metabolite toxicity.</title>
        <authorList>
            <person name="Chaieb K."/>
            <person name="Altayb H.N."/>
        </authorList>
    </citation>
    <scope>NUCLEOTIDE SEQUENCE [LARGE SCALE GENOMIC DNA]</scope>
    <source>
        <strain evidence="3">K20</strain>
    </source>
</reference>
<sequence length="127" mass="13667">MISLIKARQGIQVRLDMIPVGDDYSVILSGGDKPHIGASALAQPRPSLQQGGKISASTSVMCVLGHKEDLLAHHVAQELASRLNSVVSVNCGIHIDDAFPTQIKVIQELVTDLIEDLFAEQEKDSNL</sequence>
<comment type="caution">
    <text evidence="2">The sequence shown here is derived from an EMBL/GenBank/DDBJ whole genome shotgun (WGS) entry which is preliminary data.</text>
</comment>
<organism evidence="2 3">
    <name type="scientific">Vibrio tritonius</name>
    <dbReference type="NCBI Taxonomy" id="1435069"/>
    <lineage>
        <taxon>Bacteria</taxon>
        <taxon>Pseudomonadati</taxon>
        <taxon>Pseudomonadota</taxon>
        <taxon>Gammaproteobacteria</taxon>
        <taxon>Vibrionales</taxon>
        <taxon>Vibrionaceae</taxon>
        <taxon>Vibrio</taxon>
    </lineage>
</organism>
<evidence type="ECO:0000313" key="3">
    <source>
        <dbReference type="Proteomes" id="UP001199044"/>
    </source>
</evidence>
<dbReference type="Pfam" id="PF21758">
    <property type="entry name" value="PAC_bac"/>
    <property type="match status" value="1"/>
</dbReference>
<accession>A0ABS7YG01</accession>
<proteinExistence type="predicted"/>
<protein>
    <recommendedName>
        <fullName evidence="1">Prenylated flavin chaperone LpdD-like domain-containing protein</fullName>
    </recommendedName>
</protein>
<gene>
    <name evidence="2" type="ORF">LDJ79_00570</name>
</gene>
<feature type="domain" description="Prenylated flavin chaperone LpdD-like" evidence="1">
    <location>
        <begin position="9"/>
        <end position="119"/>
    </location>
</feature>